<dbReference type="RefSeq" id="WP_070971952.1">
    <property type="nucleotide sequence ID" value="NZ_CP017603.1"/>
</dbReference>
<dbReference type="InterPro" id="IPR002491">
    <property type="entry name" value="ABC_transptr_periplasmic_BD"/>
</dbReference>
<dbReference type="EMBL" id="CP017603">
    <property type="protein sequence ID" value="AOY77794.1"/>
    <property type="molecule type" value="Genomic_DNA"/>
</dbReference>
<comment type="similarity">
    <text evidence="1">Belongs to the bacterial solute-binding protein 8 family.</text>
</comment>
<evidence type="ECO:0000259" key="2">
    <source>
        <dbReference type="PROSITE" id="PS50983"/>
    </source>
</evidence>
<dbReference type="Proteomes" id="UP000177894">
    <property type="component" value="Chromosome"/>
</dbReference>
<dbReference type="SUPFAM" id="SSF53807">
    <property type="entry name" value="Helical backbone' metal receptor"/>
    <property type="match status" value="1"/>
</dbReference>
<dbReference type="Gene3D" id="1.20.58.2180">
    <property type="match status" value="1"/>
</dbReference>
<feature type="domain" description="Fe/B12 periplasmic-binding" evidence="2">
    <location>
        <begin position="73"/>
        <end position="347"/>
    </location>
</feature>
<reference evidence="3 5" key="1">
    <citation type="submission" date="2016-10" db="EMBL/GenBank/DDBJ databases">
        <title>Complete Genome Sequence of Acetogen Clostridium formicoaceticum ATCC 27076.</title>
        <authorList>
            <person name="Bao T."/>
            <person name="Cheng C."/>
            <person name="Zhao J."/>
            <person name="Yang S.-T."/>
            <person name="Wang J."/>
            <person name="Wang M."/>
        </authorList>
    </citation>
    <scope>NUCLEOTIDE SEQUENCE [LARGE SCALE GENOMIC DNA]</scope>
    <source>
        <strain evidence="3 5">ATCC 27076</strain>
    </source>
</reference>
<dbReference type="KEGG" id="cfm:BJL90_19165"/>
<evidence type="ECO:0000313" key="5">
    <source>
        <dbReference type="Proteomes" id="UP000177894"/>
    </source>
</evidence>
<dbReference type="Gene3D" id="3.40.50.1980">
    <property type="entry name" value="Nitrogenase molybdenum iron protein domain"/>
    <property type="match status" value="2"/>
</dbReference>
<dbReference type="InterPro" id="IPR050902">
    <property type="entry name" value="ABC_Transporter_SBP"/>
</dbReference>
<name>A0AAC9RQD5_9CLOT</name>
<dbReference type="PROSITE" id="PS50983">
    <property type="entry name" value="FE_B12_PBP"/>
    <property type="match status" value="1"/>
</dbReference>
<dbReference type="AlphaFoldDB" id="A0AAC9RQD5"/>
<gene>
    <name evidence="3" type="ORF">BJL90_19165</name>
    <name evidence="4" type="ORF">CLFO_28030</name>
</gene>
<reference evidence="4 6" key="2">
    <citation type="submission" date="2017-03" db="EMBL/GenBank/DDBJ databases">
        <title>Complete sequence of Clostridium formicaceticum DSM 92.</title>
        <authorList>
            <person name="Poehlein A."/>
            <person name="Karl M."/>
            <person name="Bengelsdorf F.R."/>
            <person name="Duerre P."/>
            <person name="Daniel R."/>
        </authorList>
    </citation>
    <scope>NUCLEOTIDE SEQUENCE [LARGE SCALE GENOMIC DNA]</scope>
    <source>
        <strain evidence="4 6">DSM 92</strain>
    </source>
</reference>
<dbReference type="EMBL" id="CP020559">
    <property type="protein sequence ID" value="ARE88400.1"/>
    <property type="molecule type" value="Genomic_DNA"/>
</dbReference>
<dbReference type="GO" id="GO:0071281">
    <property type="term" value="P:cellular response to iron ion"/>
    <property type="evidence" value="ECO:0007669"/>
    <property type="project" value="TreeGrafter"/>
</dbReference>
<evidence type="ECO:0000313" key="3">
    <source>
        <dbReference type="EMBL" id="AOY77794.1"/>
    </source>
</evidence>
<evidence type="ECO:0000313" key="6">
    <source>
        <dbReference type="Proteomes" id="UP000192478"/>
    </source>
</evidence>
<dbReference type="Pfam" id="PF01497">
    <property type="entry name" value="Peripla_BP_2"/>
    <property type="match status" value="1"/>
</dbReference>
<protein>
    <submittedName>
        <fullName evidence="3">ABC transporter substrate-binding protein</fullName>
    </submittedName>
    <submittedName>
        <fullName evidence="4">Vitamin B12-transporter protein BtuF</fullName>
    </submittedName>
</protein>
<dbReference type="Proteomes" id="UP000192478">
    <property type="component" value="Chromosome"/>
</dbReference>
<organism evidence="4 6">
    <name type="scientific">Clostridium formicaceticum</name>
    <dbReference type="NCBI Taxonomy" id="1497"/>
    <lineage>
        <taxon>Bacteria</taxon>
        <taxon>Bacillati</taxon>
        <taxon>Bacillota</taxon>
        <taxon>Clostridia</taxon>
        <taxon>Eubacteriales</taxon>
        <taxon>Clostridiaceae</taxon>
        <taxon>Clostridium</taxon>
    </lineage>
</organism>
<proteinExistence type="inferred from homology"/>
<dbReference type="PANTHER" id="PTHR30535:SF34">
    <property type="entry name" value="MOLYBDATE-BINDING PROTEIN MOLA"/>
    <property type="match status" value="1"/>
</dbReference>
<dbReference type="PANTHER" id="PTHR30535">
    <property type="entry name" value="VITAMIN B12-BINDING PROTEIN"/>
    <property type="match status" value="1"/>
</dbReference>
<evidence type="ECO:0000256" key="1">
    <source>
        <dbReference type="ARBA" id="ARBA00008814"/>
    </source>
</evidence>
<sequence length="383" mass="43014">MKAKAYMKMIVVLLIVSLVLGGCGKAVEKQNEQVSTEQSQRMDEQKSNVQGNETRKVVDMAGRTVEVPTEIKKVYTTGQIGIVLLYTINPDKLAGWGFPLAQGEKKYIPEKYWDLPVLGSWSGKNNKGNIEEIIRVHPDVIFAIGELGDSQKELADNLQEQIGIPVVMVEAPLDKLDKAYEFVGDIMGEQDRCKDLADYCFKTISTIKMQVESVPEESRVSVYYAEGPKGLETDPKGSSHTEVLDFVGGINVADVPMQQGYGRSAVSLEQVLKWDPDIIITGYDKDLGGEGFFADVFKNSDWQGLKAVKDKRVYQIPSYPFDWFDRPPSVNRIIGVKWLANLLYPEFVDIDIVAEVKEYYEKFYNKKLTDDEVKQLLQNAGGE</sequence>
<keyword evidence="5" id="KW-1185">Reference proteome</keyword>
<accession>A0AAC9RQD5</accession>
<evidence type="ECO:0000313" key="4">
    <source>
        <dbReference type="EMBL" id="ARE88400.1"/>
    </source>
</evidence>
<dbReference type="PROSITE" id="PS51257">
    <property type="entry name" value="PROKAR_LIPOPROTEIN"/>
    <property type="match status" value="1"/>
</dbReference>